<reference evidence="1 3" key="1">
    <citation type="submission" date="2018-08" db="EMBL/GenBank/DDBJ databases">
        <authorList>
            <person name="Ferrada E.E."/>
            <person name="Latorre B.A."/>
        </authorList>
    </citation>
    <scope>NUCLEOTIDE SEQUENCE [LARGE SCALE GENOMIC DNA]</scope>
    <source>
        <strain evidence="1 3">VK-A60T</strain>
    </source>
</reference>
<evidence type="ECO:0000313" key="2">
    <source>
        <dbReference type="EMBL" id="QRF02330.1"/>
    </source>
</evidence>
<accession>A0A385DF98</accession>
<dbReference type="RefSeq" id="WP_047140291.1">
    <property type="nucleotide sequence ID" value="NZ_CP049945.1"/>
</dbReference>
<keyword evidence="4" id="KW-1185">Reference proteome</keyword>
<evidence type="ECO:0000313" key="3">
    <source>
        <dbReference type="Proteomes" id="UP000259636"/>
    </source>
</evidence>
<gene>
    <name evidence="1" type="ORF">D0C37_22635</name>
    <name evidence="2" type="ORF">G9U55_09080</name>
</gene>
<dbReference type="EMBL" id="CP049945">
    <property type="protein sequence ID" value="QRF02330.1"/>
    <property type="molecule type" value="Genomic_DNA"/>
</dbReference>
<evidence type="ECO:0000313" key="1">
    <source>
        <dbReference type="EMBL" id="AXQ57123.1"/>
    </source>
</evidence>
<proteinExistence type="predicted"/>
<dbReference type="AlphaFoldDB" id="A0A385DF98"/>
<dbReference type="KEGG" id="sky:D0C37_22635"/>
<protein>
    <submittedName>
        <fullName evidence="1">Uncharacterized protein</fullName>
    </submittedName>
</protein>
<reference evidence="2 4" key="2">
    <citation type="submission" date="2020-03" db="EMBL/GenBank/DDBJ databases">
        <title>Genome mining and metabolic profiling illuminate the polycyclic tetramate macrolactams from Streptomyces koyangensis SCSIO 5802.</title>
        <authorList>
            <person name="Ding W."/>
        </authorList>
    </citation>
    <scope>NUCLEOTIDE SEQUENCE [LARGE SCALE GENOMIC DNA]</scope>
    <source>
        <strain evidence="2 4">SCSIO 5802</strain>
    </source>
</reference>
<dbReference type="Proteomes" id="UP000259636">
    <property type="component" value="Chromosome"/>
</dbReference>
<evidence type="ECO:0000313" key="4">
    <source>
        <dbReference type="Proteomes" id="UP000596311"/>
    </source>
</evidence>
<name>A0A385DF98_9ACTN</name>
<sequence length="66" mass="6771">MTLATTTRLPALDTLSDAQLRGAACVWCGGLLLTAAAVDLGARPDPAWPGARWYPRACPGCAEAGT</sequence>
<organism evidence="1 3">
    <name type="scientific">Streptomyces koyangensis</name>
    <dbReference type="NCBI Taxonomy" id="188770"/>
    <lineage>
        <taxon>Bacteria</taxon>
        <taxon>Bacillati</taxon>
        <taxon>Actinomycetota</taxon>
        <taxon>Actinomycetes</taxon>
        <taxon>Kitasatosporales</taxon>
        <taxon>Streptomycetaceae</taxon>
        <taxon>Streptomyces</taxon>
        <taxon>Streptomyces aurantiacus group</taxon>
    </lineage>
</organism>
<dbReference type="EMBL" id="CP031742">
    <property type="protein sequence ID" value="AXQ57123.1"/>
    <property type="molecule type" value="Genomic_DNA"/>
</dbReference>
<dbReference type="Proteomes" id="UP000596311">
    <property type="component" value="Chromosome"/>
</dbReference>